<name>A0ABX2L1X9_9PROT</name>
<keyword evidence="2" id="KW-0472">Membrane</keyword>
<dbReference type="Proteomes" id="UP000639419">
    <property type="component" value="Unassembled WGS sequence"/>
</dbReference>
<feature type="transmembrane region" description="Helical" evidence="2">
    <location>
        <begin position="40"/>
        <end position="61"/>
    </location>
</feature>
<proteinExistence type="predicted"/>
<comment type="caution">
    <text evidence="3">The sequence shown here is derived from an EMBL/GenBank/DDBJ whole genome shotgun (WGS) entry which is preliminary data.</text>
</comment>
<evidence type="ECO:0000313" key="3">
    <source>
        <dbReference type="EMBL" id="NUB19200.1"/>
    </source>
</evidence>
<feature type="region of interest" description="Disordered" evidence="1">
    <location>
        <begin position="300"/>
        <end position="323"/>
    </location>
</feature>
<evidence type="ECO:0000256" key="1">
    <source>
        <dbReference type="SAM" id="MobiDB-lite"/>
    </source>
</evidence>
<reference evidence="3 4" key="1">
    <citation type="submission" date="2019-10" db="EMBL/GenBank/DDBJ databases">
        <title>Genome sequence of Azospirillum formosense CC-Nfb-7.</title>
        <authorList>
            <person name="Ambrosini A."/>
            <person name="Sant'Anna F.H."/>
            <person name="Cassan F.D."/>
            <person name="Souza E.M."/>
            <person name="Passaglia L.M.P."/>
        </authorList>
    </citation>
    <scope>NUCLEOTIDE SEQUENCE [LARGE SCALE GENOMIC DNA]</scope>
    <source>
        <strain evidence="3 4">CC-NFb-7</strain>
    </source>
</reference>
<dbReference type="RefSeq" id="WP_174438427.1">
    <property type="nucleotide sequence ID" value="NZ_BAABCC010000004.1"/>
</dbReference>
<organism evidence="3 4">
    <name type="scientific">Azospirillum formosense</name>
    <dbReference type="NCBI Taxonomy" id="861533"/>
    <lineage>
        <taxon>Bacteria</taxon>
        <taxon>Pseudomonadati</taxon>
        <taxon>Pseudomonadota</taxon>
        <taxon>Alphaproteobacteria</taxon>
        <taxon>Rhodospirillales</taxon>
        <taxon>Azospirillaceae</taxon>
        <taxon>Azospirillum</taxon>
    </lineage>
</organism>
<evidence type="ECO:0000313" key="4">
    <source>
        <dbReference type="Proteomes" id="UP000639419"/>
    </source>
</evidence>
<gene>
    <name evidence="3" type="ORF">GBZ26_08240</name>
</gene>
<keyword evidence="2" id="KW-1133">Transmembrane helix</keyword>
<sequence length="323" mass="36077">MISACFAQFAATIFNHELRRWRRKHDAQNRDPMKNTAFKLFGAIATVATVLVVTVGLIYMFPAEVPQWSATFPKEASPDAREIAAAISTPPTHMLRPMRFALYHWQTLIAGVLAFLGGAGAFAAAFVGAQALREQTATNAKLVREQYDLQISKEAREKEEEIAQLARTLHAEIDHIVKLVELGRAHKKLRGIRHMDAGEIKKFLDNTFEDRVVPEVYEAVRGKIGLMPGEAPRKIVQFYKANAYFCTAVIQAKSGGIDIQSSEMANGLRNFLIDCVDDVLSEGRKALELLDQVCNRNQTSEEAPSIPLDRQHEKENSCKDARV</sequence>
<accession>A0ABX2L1X9</accession>
<feature type="transmembrane region" description="Helical" evidence="2">
    <location>
        <begin position="103"/>
        <end position="127"/>
    </location>
</feature>
<keyword evidence="4" id="KW-1185">Reference proteome</keyword>
<dbReference type="EMBL" id="WHOR01000042">
    <property type="protein sequence ID" value="NUB19200.1"/>
    <property type="molecule type" value="Genomic_DNA"/>
</dbReference>
<evidence type="ECO:0000256" key="2">
    <source>
        <dbReference type="SAM" id="Phobius"/>
    </source>
</evidence>
<protein>
    <submittedName>
        <fullName evidence="3">Uncharacterized protein</fullName>
    </submittedName>
</protein>
<feature type="compositionally biased region" description="Basic and acidic residues" evidence="1">
    <location>
        <begin position="309"/>
        <end position="323"/>
    </location>
</feature>
<keyword evidence="2" id="KW-0812">Transmembrane</keyword>